<keyword evidence="5 8" id="KW-0812">Transmembrane</keyword>
<dbReference type="PANTHER" id="PTHR30614">
    <property type="entry name" value="MEMBRANE COMPONENT OF AMINO ACID ABC TRANSPORTER"/>
    <property type="match status" value="1"/>
</dbReference>
<protein>
    <submittedName>
        <fullName evidence="11">ABC transporter permease subunit</fullName>
    </submittedName>
</protein>
<dbReference type="OrthoDB" id="9771188at2"/>
<evidence type="ECO:0000313" key="11">
    <source>
        <dbReference type="EMBL" id="MQX38395.1"/>
    </source>
</evidence>
<feature type="transmembrane region" description="Helical" evidence="8">
    <location>
        <begin position="169"/>
        <end position="192"/>
    </location>
</feature>
<evidence type="ECO:0000256" key="7">
    <source>
        <dbReference type="ARBA" id="ARBA00023136"/>
    </source>
</evidence>
<dbReference type="InterPro" id="IPR035906">
    <property type="entry name" value="MetI-like_sf"/>
</dbReference>
<accession>A0A7X2D6M2</accession>
<dbReference type="PANTHER" id="PTHR30614:SF41">
    <property type="entry name" value="INNER MEMBRANE AMINO-ACID ABC TRANSPORTER PERMEASE PROTEIN YHDY"/>
    <property type="match status" value="1"/>
</dbReference>
<dbReference type="Proteomes" id="UP000434582">
    <property type="component" value="Unassembled WGS sequence"/>
</dbReference>
<feature type="transmembrane region" description="Helical" evidence="8">
    <location>
        <begin position="40"/>
        <end position="60"/>
    </location>
</feature>
<evidence type="ECO:0000256" key="6">
    <source>
        <dbReference type="ARBA" id="ARBA00022989"/>
    </source>
</evidence>
<keyword evidence="7 8" id="KW-0472">Membrane</keyword>
<feature type="region of interest" description="Disordered" evidence="9">
    <location>
        <begin position="1"/>
        <end position="24"/>
    </location>
</feature>
<comment type="caution">
    <text evidence="11">The sequence shown here is derived from an EMBL/GenBank/DDBJ whole genome shotgun (WGS) entry which is preliminary data.</text>
</comment>
<evidence type="ECO:0000256" key="1">
    <source>
        <dbReference type="ARBA" id="ARBA00004429"/>
    </source>
</evidence>
<feature type="transmembrane region" description="Helical" evidence="8">
    <location>
        <begin position="213"/>
        <end position="231"/>
    </location>
</feature>
<feature type="domain" description="ABC transmembrane type-1" evidence="10">
    <location>
        <begin position="168"/>
        <end position="357"/>
    </location>
</feature>
<dbReference type="AlphaFoldDB" id="A0A7X2D6M2"/>
<feature type="transmembrane region" description="Helical" evidence="8">
    <location>
        <begin position="314"/>
        <end position="332"/>
    </location>
</feature>
<gene>
    <name evidence="11" type="ORF">GHC57_17910</name>
</gene>
<dbReference type="Pfam" id="PF00528">
    <property type="entry name" value="BPD_transp_1"/>
    <property type="match status" value="1"/>
</dbReference>
<comment type="similarity">
    <text evidence="2">Belongs to the binding-protein-dependent transport system permease family. HisMQ subfamily.</text>
</comment>
<dbReference type="InterPro" id="IPR043429">
    <property type="entry name" value="ArtM/GltK/GlnP/TcyL/YhdX-like"/>
</dbReference>
<proteinExistence type="inferred from homology"/>
<evidence type="ECO:0000256" key="4">
    <source>
        <dbReference type="ARBA" id="ARBA00022475"/>
    </source>
</evidence>
<feature type="transmembrane region" description="Helical" evidence="8">
    <location>
        <begin position="344"/>
        <end position="361"/>
    </location>
</feature>
<dbReference type="CDD" id="cd06261">
    <property type="entry name" value="TM_PBP2"/>
    <property type="match status" value="1"/>
</dbReference>
<sequence>MTPTGGAPADSFRPIPPRPPPSSAVGPVRWVRENLVSSPLNVLLTAIGLYLIWLIVPPLIDWALVSADFFGSSSDDCTSDGACWVFVGARFQFFIYGFYPDPERWRVNIMFLMLAAFLVPQFLPGTPAVVRKWLGIFGLTLYPLITAVLLLGGVFGLPAVETGKWGGLMLTLVLSYVGIVAALPIGILLALGRRSHMPIIRTICVMFIELWRGVPLISVLFMASVMLPLFLPEGVNFDKLLRALIGIVMFQSAYMAEVIRGGLQGIPKGQYEAAAALGLGYWRATGLIILPQALKMVIPGIVNTFIALFKDTTLVLIIGLFDILGAVQASIVDPAWGRVAVEGYVFAAFCFWVFCFGMSQYSQGLERKLHTGHKR</sequence>
<evidence type="ECO:0000256" key="2">
    <source>
        <dbReference type="ARBA" id="ARBA00010072"/>
    </source>
</evidence>
<keyword evidence="4" id="KW-1003">Cell membrane</keyword>
<dbReference type="EMBL" id="WIVE01000095">
    <property type="protein sequence ID" value="MQX38395.1"/>
    <property type="molecule type" value="Genomic_DNA"/>
</dbReference>
<keyword evidence="3 8" id="KW-0813">Transport</keyword>
<dbReference type="GO" id="GO:0006865">
    <property type="term" value="P:amino acid transport"/>
    <property type="evidence" value="ECO:0007669"/>
    <property type="project" value="TreeGrafter"/>
</dbReference>
<dbReference type="PROSITE" id="PS50928">
    <property type="entry name" value="ABC_TM1"/>
    <property type="match status" value="1"/>
</dbReference>
<name>A0A7X2D6M2_9PROT</name>
<keyword evidence="6 8" id="KW-1133">Transmembrane helix</keyword>
<dbReference type="InterPro" id="IPR010065">
    <property type="entry name" value="AA_ABC_transptr_permease_3TM"/>
</dbReference>
<evidence type="ECO:0000256" key="9">
    <source>
        <dbReference type="SAM" id="MobiDB-lite"/>
    </source>
</evidence>
<organism evidence="11 12">
    <name type="scientific">Roseospira navarrensis</name>
    <dbReference type="NCBI Taxonomy" id="140058"/>
    <lineage>
        <taxon>Bacteria</taxon>
        <taxon>Pseudomonadati</taxon>
        <taxon>Pseudomonadota</taxon>
        <taxon>Alphaproteobacteria</taxon>
        <taxon>Rhodospirillales</taxon>
        <taxon>Rhodospirillaceae</taxon>
        <taxon>Roseospira</taxon>
    </lineage>
</organism>
<dbReference type="NCBIfam" id="TIGR01726">
    <property type="entry name" value="HEQRo_perm_3TM"/>
    <property type="match status" value="1"/>
</dbReference>
<comment type="subcellular location">
    <subcellularLocation>
        <location evidence="1">Cell inner membrane</location>
        <topology evidence="1">Multi-pass membrane protein</topology>
    </subcellularLocation>
    <subcellularLocation>
        <location evidence="8">Cell membrane</location>
        <topology evidence="8">Multi-pass membrane protein</topology>
    </subcellularLocation>
</comment>
<dbReference type="Gene3D" id="1.10.3720.10">
    <property type="entry name" value="MetI-like"/>
    <property type="match status" value="1"/>
</dbReference>
<dbReference type="FunFam" id="1.10.3720.10:FF:000032">
    <property type="entry name" value="General amino acid ABC transporter permease"/>
    <property type="match status" value="1"/>
</dbReference>
<reference evidence="11 12" key="1">
    <citation type="submission" date="2019-10" db="EMBL/GenBank/DDBJ databases">
        <title>Draft whole-genome sequence of the purple nonsulfur photosynthetic bacterium Roseospira navarrensis DSM 15114.</title>
        <authorList>
            <person name="Kyndt J.A."/>
            <person name="Meyer T.E."/>
        </authorList>
    </citation>
    <scope>NUCLEOTIDE SEQUENCE [LARGE SCALE GENOMIC DNA]</scope>
    <source>
        <strain evidence="11 12">DSM 15114</strain>
    </source>
</reference>
<evidence type="ECO:0000256" key="3">
    <source>
        <dbReference type="ARBA" id="ARBA00022448"/>
    </source>
</evidence>
<feature type="transmembrane region" description="Helical" evidence="8">
    <location>
        <begin position="135"/>
        <end position="157"/>
    </location>
</feature>
<dbReference type="SUPFAM" id="SSF161098">
    <property type="entry name" value="MetI-like"/>
    <property type="match status" value="1"/>
</dbReference>
<evidence type="ECO:0000256" key="8">
    <source>
        <dbReference type="RuleBase" id="RU363032"/>
    </source>
</evidence>
<dbReference type="GO" id="GO:0043190">
    <property type="term" value="C:ATP-binding cassette (ABC) transporter complex"/>
    <property type="evidence" value="ECO:0007669"/>
    <property type="project" value="InterPro"/>
</dbReference>
<evidence type="ECO:0000313" key="12">
    <source>
        <dbReference type="Proteomes" id="UP000434582"/>
    </source>
</evidence>
<feature type="transmembrane region" description="Helical" evidence="8">
    <location>
        <begin position="105"/>
        <end position="123"/>
    </location>
</feature>
<evidence type="ECO:0000256" key="5">
    <source>
        <dbReference type="ARBA" id="ARBA00022692"/>
    </source>
</evidence>
<dbReference type="GO" id="GO:0022857">
    <property type="term" value="F:transmembrane transporter activity"/>
    <property type="evidence" value="ECO:0007669"/>
    <property type="project" value="InterPro"/>
</dbReference>
<evidence type="ECO:0000259" key="10">
    <source>
        <dbReference type="PROSITE" id="PS50928"/>
    </source>
</evidence>
<keyword evidence="12" id="KW-1185">Reference proteome</keyword>
<dbReference type="InterPro" id="IPR000515">
    <property type="entry name" value="MetI-like"/>
</dbReference>